<dbReference type="InterPro" id="IPR027273">
    <property type="entry name" value="Neocarzinostatin-like"/>
</dbReference>
<proteinExistence type="inferred from homology"/>
<keyword evidence="5" id="KW-1015">Disulfide bond</keyword>
<sequence>MATAKPCFLLRNRCGGEARGTTAPADRHRGGRSRRRNRDRVAVQTARRRHRNARCGRRLHRAHRTGARLRGDPARAPVAAVVLRTARRARGAGRGRGTGCRRADLDHVGPHRRCPRGRVGGRAAAGGDTGRGECARLPCGHVGGRARRSGRRDGILRTAGPRLGHRGRDRCGGGIGCVCIESGLQRRIRWRAASRRAAAAPIADPLRCNRFRRGRYGAARLASAAVPVECARCRSTRTARPRHDGGLRCGAGRRPAGERARGVADPRGGRSGAGRHRARRMAGHDRGGGRCRGGGGCDGGHRFDCTPIHSGRRAVDRRRADRARARAGRGVRSECRRRRRSTLGNRVRADDARHPGAGGRLDRHASGDCAPGRFAPARDRCHRGGGSACARTVLDGRRHPMIHAWTRGRAALALAAALAGPAAFAAADPGAPAALHLSATTDLAEGQRVTVSGSGFQPGLAAVAVGLCKQGFTNGLKDCDLDGGATFVNIDGEGGFKTLTLTLHARFKEIDCTRQQCVVAAAPLPGTEPAAVIQANSAAVTMSFAGARLPPAATPPPPTSATVASTDTRGPSTALWSVTAGLLVIVAAIAFADRRRQQER</sequence>
<dbReference type="InterPro" id="IPR002186">
    <property type="entry name" value="Neocarzinostatin_fam"/>
</dbReference>
<feature type="region of interest" description="Disordered" evidence="6">
    <location>
        <begin position="15"/>
        <end position="57"/>
    </location>
</feature>
<evidence type="ECO:0000256" key="2">
    <source>
        <dbReference type="ARBA" id="ARBA00022529"/>
    </source>
</evidence>
<feature type="compositionally biased region" description="Basic residues" evidence="6">
    <location>
        <begin position="325"/>
        <end position="341"/>
    </location>
</feature>
<dbReference type="InterPro" id="IPR047704">
    <property type="entry name" value="GPS-CTERM"/>
</dbReference>
<dbReference type="NCBIfam" id="NF040681">
    <property type="entry name" value="GPS-CTERM"/>
    <property type="match status" value="1"/>
</dbReference>
<feature type="compositionally biased region" description="Basic and acidic residues" evidence="6">
    <location>
        <begin position="347"/>
        <end position="366"/>
    </location>
</feature>
<feature type="region of interest" description="Disordered" evidence="6">
    <location>
        <begin position="316"/>
        <end position="369"/>
    </location>
</feature>
<dbReference type="GO" id="GO:0042742">
    <property type="term" value="P:defense response to bacterium"/>
    <property type="evidence" value="ECO:0007669"/>
    <property type="project" value="UniProtKB-KW"/>
</dbReference>
<keyword evidence="4" id="KW-0238">DNA-binding</keyword>
<dbReference type="EMBL" id="WRPP01000002">
    <property type="protein sequence ID" value="MVU78113.1"/>
    <property type="molecule type" value="Genomic_DNA"/>
</dbReference>
<comment type="similarity">
    <text evidence="1">Belongs to the neocarzinostatin family.</text>
</comment>
<name>A0A7K1UUS4_9NOCA</name>
<feature type="compositionally biased region" description="Basic residues" evidence="6">
    <location>
        <begin position="29"/>
        <end position="38"/>
    </location>
</feature>
<dbReference type="Gene3D" id="2.60.40.230">
    <property type="entry name" value="Neocarzinostatin-like"/>
    <property type="match status" value="1"/>
</dbReference>
<evidence type="ECO:0000256" key="5">
    <source>
        <dbReference type="ARBA" id="ARBA00023157"/>
    </source>
</evidence>
<keyword evidence="2" id="KW-0929">Antimicrobial</keyword>
<keyword evidence="7" id="KW-0812">Transmembrane</keyword>
<keyword evidence="7" id="KW-0472">Membrane</keyword>
<dbReference type="Proteomes" id="UP000466794">
    <property type="component" value="Unassembled WGS sequence"/>
</dbReference>
<feature type="compositionally biased region" description="Basic and acidic residues" evidence="6">
    <location>
        <begin position="255"/>
        <end position="268"/>
    </location>
</feature>
<accession>A0A7K1UUS4</accession>
<reference evidence="8 9" key="1">
    <citation type="submission" date="2019-12" db="EMBL/GenBank/DDBJ databases">
        <title>Nocardia sp. nov. ET3-3 isolated from soil.</title>
        <authorList>
            <person name="Kanchanasin P."/>
            <person name="Tanasupawat S."/>
            <person name="Yuki M."/>
            <person name="Kudo T."/>
        </authorList>
    </citation>
    <scope>NUCLEOTIDE SEQUENCE [LARGE SCALE GENOMIC DNA]</scope>
    <source>
        <strain evidence="8 9">ET3-3</strain>
    </source>
</reference>
<organism evidence="8 9">
    <name type="scientific">Nocardia terrae</name>
    <dbReference type="NCBI Taxonomy" id="2675851"/>
    <lineage>
        <taxon>Bacteria</taxon>
        <taxon>Bacillati</taxon>
        <taxon>Actinomycetota</taxon>
        <taxon>Actinomycetes</taxon>
        <taxon>Mycobacteriales</taxon>
        <taxon>Nocardiaceae</taxon>
        <taxon>Nocardia</taxon>
    </lineage>
</organism>
<keyword evidence="9" id="KW-1185">Reference proteome</keyword>
<evidence type="ECO:0000256" key="1">
    <source>
        <dbReference type="ARBA" id="ARBA00010648"/>
    </source>
</evidence>
<dbReference type="AlphaFoldDB" id="A0A7K1UUS4"/>
<gene>
    <name evidence="8" type="ORF">GPX89_12765</name>
</gene>
<evidence type="ECO:0000313" key="8">
    <source>
        <dbReference type="EMBL" id="MVU78113.1"/>
    </source>
</evidence>
<dbReference type="GO" id="GO:0003677">
    <property type="term" value="F:DNA binding"/>
    <property type="evidence" value="ECO:0007669"/>
    <property type="project" value="UniProtKB-KW"/>
</dbReference>
<dbReference type="Pfam" id="PF00960">
    <property type="entry name" value="Neocarzinostat"/>
    <property type="match status" value="1"/>
</dbReference>
<evidence type="ECO:0000256" key="3">
    <source>
        <dbReference type="ARBA" id="ARBA00023022"/>
    </source>
</evidence>
<evidence type="ECO:0000256" key="6">
    <source>
        <dbReference type="SAM" id="MobiDB-lite"/>
    </source>
</evidence>
<dbReference type="SUPFAM" id="SSF49319">
    <property type="entry name" value="Actinoxanthin-like"/>
    <property type="match status" value="1"/>
</dbReference>
<protein>
    <recommendedName>
        <fullName evidence="10">Neocarzinostatin family protein</fullName>
    </recommendedName>
</protein>
<feature type="compositionally biased region" description="Basic residues" evidence="6">
    <location>
        <begin position="46"/>
        <end position="57"/>
    </location>
</feature>
<keyword evidence="3" id="KW-0044">Antibiotic</keyword>
<feature type="transmembrane region" description="Helical" evidence="7">
    <location>
        <begin position="574"/>
        <end position="592"/>
    </location>
</feature>
<keyword evidence="7" id="KW-1133">Transmembrane helix</keyword>
<feature type="region of interest" description="Disordered" evidence="6">
    <location>
        <begin position="241"/>
        <end position="288"/>
    </location>
</feature>
<evidence type="ECO:0000256" key="7">
    <source>
        <dbReference type="SAM" id="Phobius"/>
    </source>
</evidence>
<evidence type="ECO:0008006" key="10">
    <source>
        <dbReference type="Google" id="ProtNLM"/>
    </source>
</evidence>
<evidence type="ECO:0000313" key="9">
    <source>
        <dbReference type="Proteomes" id="UP000466794"/>
    </source>
</evidence>
<evidence type="ECO:0000256" key="4">
    <source>
        <dbReference type="ARBA" id="ARBA00023125"/>
    </source>
</evidence>
<comment type="caution">
    <text evidence="8">The sequence shown here is derived from an EMBL/GenBank/DDBJ whole genome shotgun (WGS) entry which is preliminary data.</text>
</comment>